<dbReference type="AlphaFoldDB" id="A0A4Z1A984"/>
<dbReference type="EMBL" id="RQGH01000011">
    <property type="protein sequence ID" value="TGL72222.1"/>
    <property type="molecule type" value="Genomic_DNA"/>
</dbReference>
<dbReference type="RefSeq" id="WP_135641147.1">
    <property type="nucleotide sequence ID" value="NZ_RQGH01000011.1"/>
</dbReference>
<evidence type="ECO:0000313" key="1">
    <source>
        <dbReference type="EMBL" id="TGL72222.1"/>
    </source>
</evidence>
<evidence type="ECO:0000313" key="2">
    <source>
        <dbReference type="Proteomes" id="UP000297567"/>
    </source>
</evidence>
<keyword evidence="2" id="KW-1185">Reference proteome</keyword>
<dbReference type="Proteomes" id="UP000297567">
    <property type="component" value="Unassembled WGS sequence"/>
</dbReference>
<reference evidence="1" key="1">
    <citation type="journal article" date="2019" name="PLoS Negl. Trop. Dis.">
        <title>Revisiting the worldwide diversity of Leptospira species in the environment.</title>
        <authorList>
            <person name="Vincent A.T."/>
            <person name="Schiettekatte O."/>
            <person name="Bourhy P."/>
            <person name="Veyrier F.J."/>
            <person name="Picardeau M."/>
        </authorList>
    </citation>
    <scope>NUCLEOTIDE SEQUENCE [LARGE SCALE GENOMIC DNA]</scope>
    <source>
        <strain evidence="1">201702451</strain>
    </source>
</reference>
<sequence length="174" mass="20655">MNKPDPVAWMDHIEDRFYDPIKNLNMLFKELNEAFEIVLKPELALAESVEWNSEFTSGTLKFAMNEMSALCKWRITFKERMDGFIALYQYDDRVKKQIAGLMKSYKAEIIGLEAKLNLMKQFFNDPKFHTLVERDQLDKERNFEIVRDNLPGLEQDLTDLKIYLGEIVKDWIYD</sequence>
<organism evidence="1 2">
    <name type="scientific">Leptospira jelokensis</name>
    <dbReference type="NCBI Taxonomy" id="2484931"/>
    <lineage>
        <taxon>Bacteria</taxon>
        <taxon>Pseudomonadati</taxon>
        <taxon>Spirochaetota</taxon>
        <taxon>Spirochaetia</taxon>
        <taxon>Leptospirales</taxon>
        <taxon>Leptospiraceae</taxon>
        <taxon>Leptospira</taxon>
    </lineage>
</organism>
<proteinExistence type="predicted"/>
<gene>
    <name evidence="1" type="ORF">EHQ62_05165</name>
</gene>
<accession>A0A4Z1A984</accession>
<name>A0A4Z1A984_9LEPT</name>
<comment type="caution">
    <text evidence="1">The sequence shown here is derived from an EMBL/GenBank/DDBJ whole genome shotgun (WGS) entry which is preliminary data.</text>
</comment>
<protein>
    <submittedName>
        <fullName evidence="1">Uncharacterized protein</fullName>
    </submittedName>
</protein>